<dbReference type="GO" id="GO:0006368">
    <property type="term" value="P:transcription elongation by RNA polymerase II"/>
    <property type="evidence" value="ECO:0007669"/>
    <property type="project" value="InterPro"/>
</dbReference>
<dbReference type="Proteomes" id="UP000016931">
    <property type="component" value="Unassembled WGS sequence"/>
</dbReference>
<gene>
    <name evidence="2" type="ORF">SEPMUDRAFT_149499</name>
</gene>
<dbReference type="RefSeq" id="XP_016761104.1">
    <property type="nucleotide sequence ID" value="XM_016905591.1"/>
</dbReference>
<dbReference type="PANTHER" id="PTHR15141">
    <property type="entry name" value="TRANSCRIPTION ELONGATION FACTOR B POLYPEPTIDE 3"/>
    <property type="match status" value="1"/>
</dbReference>
<feature type="compositionally biased region" description="Basic and acidic residues" evidence="1">
    <location>
        <begin position="294"/>
        <end position="306"/>
    </location>
</feature>
<accession>M3CGQ2</accession>
<evidence type="ECO:0000313" key="2">
    <source>
        <dbReference type="EMBL" id="EMF12983.1"/>
    </source>
</evidence>
<organism evidence="2 3">
    <name type="scientific">Sphaerulina musiva (strain SO2202)</name>
    <name type="common">Poplar stem canker fungus</name>
    <name type="synonym">Septoria musiva</name>
    <dbReference type="NCBI Taxonomy" id="692275"/>
    <lineage>
        <taxon>Eukaryota</taxon>
        <taxon>Fungi</taxon>
        <taxon>Dikarya</taxon>
        <taxon>Ascomycota</taxon>
        <taxon>Pezizomycotina</taxon>
        <taxon>Dothideomycetes</taxon>
        <taxon>Dothideomycetidae</taxon>
        <taxon>Mycosphaerellales</taxon>
        <taxon>Mycosphaerellaceae</taxon>
        <taxon>Sphaerulina</taxon>
    </lineage>
</organism>
<dbReference type="Gene3D" id="6.10.250.3180">
    <property type="match status" value="1"/>
</dbReference>
<proteinExistence type="predicted"/>
<sequence>MPVRSLVQMAISCAQRNIHFIDNLSDMPYQMAHPILKKVTSPNQLLEIQTNSPHLAKDTGELWQAFIMRDLPNLTQENMIYPKNPESWYKVYRKLMRTEKEREAVQEEQLRISLLGDKVKREEKKTMFVDKVLHHAREEPVIFVDGQRNRGNRTAGPPSLAKAKTGTDALAAIRNRSALNSRQISLGRPFQSNGYAQTSNRATRQIAQAPQSMLREAGQHGRMEIAPRELLPHQKTMLQEQRKANATVKVHAPGLVRSAKFAAAHQKQNEAVIRKAREINEDKLRKLTQTANRAAREKKPEPKFDFEPTVPATSPEPPKVSTPVQPNSPAAAPPAPSPPKQASPNPVLLKKRPAPGGSVFMKPTKKAKR</sequence>
<keyword evidence="3" id="KW-1185">Reference proteome</keyword>
<dbReference type="GO" id="GO:0070449">
    <property type="term" value="C:elongin complex"/>
    <property type="evidence" value="ECO:0007669"/>
    <property type="project" value="InterPro"/>
</dbReference>
<protein>
    <recommendedName>
        <fullName evidence="4">Elongin-A</fullName>
    </recommendedName>
</protein>
<dbReference type="HOGENOM" id="CLU_738121_0_0_1"/>
<dbReference type="STRING" id="692275.M3CGQ2"/>
<reference evidence="2 3" key="1">
    <citation type="journal article" date="2012" name="PLoS Pathog.">
        <title>Diverse lifestyles and strategies of plant pathogenesis encoded in the genomes of eighteen Dothideomycetes fungi.</title>
        <authorList>
            <person name="Ohm R.A."/>
            <person name="Feau N."/>
            <person name="Henrissat B."/>
            <person name="Schoch C.L."/>
            <person name="Horwitz B.A."/>
            <person name="Barry K.W."/>
            <person name="Condon B.J."/>
            <person name="Copeland A.C."/>
            <person name="Dhillon B."/>
            <person name="Glaser F."/>
            <person name="Hesse C.N."/>
            <person name="Kosti I."/>
            <person name="LaButti K."/>
            <person name="Lindquist E.A."/>
            <person name="Lucas S."/>
            <person name="Salamov A.A."/>
            <person name="Bradshaw R.E."/>
            <person name="Ciuffetti L."/>
            <person name="Hamelin R.C."/>
            <person name="Kema G.H.J."/>
            <person name="Lawrence C."/>
            <person name="Scott J.A."/>
            <person name="Spatafora J.W."/>
            <person name="Turgeon B.G."/>
            <person name="de Wit P.J.G.M."/>
            <person name="Zhong S."/>
            <person name="Goodwin S.B."/>
            <person name="Grigoriev I.V."/>
        </authorList>
    </citation>
    <scope>NUCLEOTIDE SEQUENCE [LARGE SCALE GENOMIC DNA]</scope>
    <source>
        <strain evidence="2 3">SO2202</strain>
    </source>
</reference>
<dbReference type="InterPro" id="IPR051870">
    <property type="entry name" value="Elongin-A_domain"/>
</dbReference>
<feature type="region of interest" description="Disordered" evidence="1">
    <location>
        <begin position="290"/>
        <end position="369"/>
    </location>
</feature>
<dbReference type="Pfam" id="PF06881">
    <property type="entry name" value="Elongin_A"/>
    <property type="match status" value="1"/>
</dbReference>
<dbReference type="AlphaFoldDB" id="M3CGQ2"/>
<dbReference type="EMBL" id="KB456264">
    <property type="protein sequence ID" value="EMF12983.1"/>
    <property type="molecule type" value="Genomic_DNA"/>
</dbReference>
<dbReference type="PANTHER" id="PTHR15141:SF76">
    <property type="entry name" value="TRANSCRIPTION ELONGATION FACTOR B POLYPEPTIDE 3"/>
    <property type="match status" value="1"/>
</dbReference>
<feature type="compositionally biased region" description="Pro residues" evidence="1">
    <location>
        <begin position="331"/>
        <end position="341"/>
    </location>
</feature>
<evidence type="ECO:0000313" key="3">
    <source>
        <dbReference type="Proteomes" id="UP000016931"/>
    </source>
</evidence>
<evidence type="ECO:0008006" key="4">
    <source>
        <dbReference type="Google" id="ProtNLM"/>
    </source>
</evidence>
<dbReference type="GeneID" id="27902728"/>
<evidence type="ECO:0000256" key="1">
    <source>
        <dbReference type="SAM" id="MobiDB-lite"/>
    </source>
</evidence>
<dbReference type="eggNOG" id="KOG2821">
    <property type="taxonomic scope" value="Eukaryota"/>
</dbReference>
<dbReference type="OMA" id="DCWYDVY"/>
<dbReference type="InterPro" id="IPR010684">
    <property type="entry name" value="RNA_pol_II_trans_fac_SIII_A"/>
</dbReference>
<dbReference type="OrthoDB" id="21513at2759"/>
<name>M3CGQ2_SPHMS</name>